<accession>A0A6A6JAM6</accession>
<dbReference type="InterPro" id="IPR023214">
    <property type="entry name" value="HAD_sf"/>
</dbReference>
<dbReference type="RefSeq" id="XP_033650762.1">
    <property type="nucleotide sequence ID" value="XM_033799055.1"/>
</dbReference>
<dbReference type="FunFam" id="3.40.50.300:FF:002548">
    <property type="entry name" value="DNA kinase/phosphatase Pnk1"/>
    <property type="match status" value="1"/>
</dbReference>
<dbReference type="PANTHER" id="PTHR12083">
    <property type="entry name" value="BIFUNCTIONAL POLYNUCLEOTIDE PHOSPHATASE/KINASE"/>
    <property type="match status" value="1"/>
</dbReference>
<dbReference type="GO" id="GO:0046404">
    <property type="term" value="F:ATP-dependent polydeoxyribonucleotide 5'-hydroxyl-kinase activity"/>
    <property type="evidence" value="ECO:0007669"/>
    <property type="project" value="TreeGrafter"/>
</dbReference>
<dbReference type="Gene3D" id="3.40.50.1000">
    <property type="entry name" value="HAD superfamily/HAD-like"/>
    <property type="match status" value="1"/>
</dbReference>
<dbReference type="SUPFAM" id="SSF56784">
    <property type="entry name" value="HAD-like"/>
    <property type="match status" value="1"/>
</dbReference>
<keyword evidence="2" id="KW-0418">Kinase</keyword>
<dbReference type="GeneID" id="54552230"/>
<dbReference type="OrthoDB" id="19045at2759"/>
<dbReference type="InterPro" id="IPR006551">
    <property type="entry name" value="Polynucleotide_phosphatase"/>
</dbReference>
<organism evidence="2 3">
    <name type="scientific">Westerdykella ornata</name>
    <dbReference type="NCBI Taxonomy" id="318751"/>
    <lineage>
        <taxon>Eukaryota</taxon>
        <taxon>Fungi</taxon>
        <taxon>Dikarya</taxon>
        <taxon>Ascomycota</taxon>
        <taxon>Pezizomycotina</taxon>
        <taxon>Dothideomycetes</taxon>
        <taxon>Pleosporomycetidae</taxon>
        <taxon>Pleosporales</taxon>
        <taxon>Sporormiaceae</taxon>
        <taxon>Westerdykella</taxon>
    </lineage>
</organism>
<dbReference type="Proteomes" id="UP000800097">
    <property type="component" value="Unassembled WGS sequence"/>
</dbReference>
<evidence type="ECO:0000313" key="2">
    <source>
        <dbReference type="EMBL" id="KAF2273223.1"/>
    </source>
</evidence>
<reference evidence="2" key="1">
    <citation type="journal article" date="2020" name="Stud. Mycol.">
        <title>101 Dothideomycetes genomes: a test case for predicting lifestyles and emergence of pathogens.</title>
        <authorList>
            <person name="Haridas S."/>
            <person name="Albert R."/>
            <person name="Binder M."/>
            <person name="Bloem J."/>
            <person name="Labutti K."/>
            <person name="Salamov A."/>
            <person name="Andreopoulos B."/>
            <person name="Baker S."/>
            <person name="Barry K."/>
            <person name="Bills G."/>
            <person name="Bluhm B."/>
            <person name="Cannon C."/>
            <person name="Castanera R."/>
            <person name="Culley D."/>
            <person name="Daum C."/>
            <person name="Ezra D."/>
            <person name="Gonzalez J."/>
            <person name="Henrissat B."/>
            <person name="Kuo A."/>
            <person name="Liang C."/>
            <person name="Lipzen A."/>
            <person name="Lutzoni F."/>
            <person name="Magnuson J."/>
            <person name="Mondo S."/>
            <person name="Nolan M."/>
            <person name="Ohm R."/>
            <person name="Pangilinan J."/>
            <person name="Park H.-J."/>
            <person name="Ramirez L."/>
            <person name="Alfaro M."/>
            <person name="Sun H."/>
            <person name="Tritt A."/>
            <person name="Yoshinaga Y."/>
            <person name="Zwiers L.-H."/>
            <person name="Turgeon B."/>
            <person name="Goodwin S."/>
            <person name="Spatafora J."/>
            <person name="Crous P."/>
            <person name="Grigoriev I."/>
        </authorList>
    </citation>
    <scope>NUCLEOTIDE SEQUENCE</scope>
    <source>
        <strain evidence="2">CBS 379.55</strain>
    </source>
</reference>
<keyword evidence="3" id="KW-1185">Reference proteome</keyword>
<dbReference type="SUPFAM" id="SSF52540">
    <property type="entry name" value="P-loop containing nucleoside triphosphate hydrolases"/>
    <property type="match status" value="1"/>
</dbReference>
<sequence length="462" mass="51027">MSTRPTLGKRPSSHDRDVSPPPTKRRPQVQSGTTSKAVASFFTPLSQKEKGPETMAWRVVNDSLLIGRFTSRGGTGAVGVAAGGAKRRKIAAFDFDSTLVTSASGKVFSRDATDWKWWHPSVPTVLRGLHEKGYLVTILSNQGGITLANTKSSKPAKNDQKRLLDFKLKVVAVLSQLDLPSISIYAATSRDQYRKPRTGMWHEMLEDHDLEAPDAVDLENSFFVGDAGGRQAVGGRVKDHSCVDRDFAANLGIAFHTPEEYFLQEEARPFVRGFEPAAFLENAGDADSARKGSPITKTNPLDIILLCGSPGAGKSSFYWRHLQSLGYERVNQDTLKTREKCLKIARVFLQEGKSVVVDNTNADAETRAHWIALAKSFNVPIRCVLFTANPELCQHNDTVRALNAGPDTNPESRTLLPRLAFTGFASRFQEPKVEEGFQDVVKVGFEFEGSDELKKVWGKYWV</sequence>
<dbReference type="Pfam" id="PF13671">
    <property type="entry name" value="AAA_33"/>
    <property type="match status" value="1"/>
</dbReference>
<feature type="region of interest" description="Disordered" evidence="1">
    <location>
        <begin position="1"/>
        <end position="35"/>
    </location>
</feature>
<dbReference type="AlphaFoldDB" id="A0A6A6JAM6"/>
<keyword evidence="2" id="KW-0808">Transferase</keyword>
<dbReference type="InterPro" id="IPR027417">
    <property type="entry name" value="P-loop_NTPase"/>
</dbReference>
<dbReference type="InterPro" id="IPR013954">
    <property type="entry name" value="PNK3P"/>
</dbReference>
<gene>
    <name evidence="2" type="ORF">EI97DRAFT_436278</name>
</gene>
<dbReference type="PANTHER" id="PTHR12083:SF9">
    <property type="entry name" value="BIFUNCTIONAL POLYNUCLEOTIDE PHOSPHATASE_KINASE"/>
    <property type="match status" value="1"/>
</dbReference>
<dbReference type="Pfam" id="PF08645">
    <property type="entry name" value="PNK3P"/>
    <property type="match status" value="1"/>
</dbReference>
<dbReference type="InterPro" id="IPR036412">
    <property type="entry name" value="HAD-like_sf"/>
</dbReference>
<protein>
    <submittedName>
        <fullName evidence="2">DNA kinase/phosphatase Pnk1</fullName>
    </submittedName>
</protein>
<dbReference type="GO" id="GO:0046403">
    <property type="term" value="F:polynucleotide 3'-phosphatase activity"/>
    <property type="evidence" value="ECO:0007669"/>
    <property type="project" value="TreeGrafter"/>
</dbReference>
<name>A0A6A6JAM6_WESOR</name>
<dbReference type="Gene3D" id="3.40.50.300">
    <property type="entry name" value="P-loop containing nucleotide triphosphate hydrolases"/>
    <property type="match status" value="1"/>
</dbReference>
<dbReference type="GO" id="GO:0006281">
    <property type="term" value="P:DNA repair"/>
    <property type="evidence" value="ECO:0007669"/>
    <property type="project" value="TreeGrafter"/>
</dbReference>
<dbReference type="InterPro" id="IPR006549">
    <property type="entry name" value="HAD-SF_hydro_IIIA"/>
</dbReference>
<proteinExistence type="predicted"/>
<dbReference type="FunFam" id="3.40.50.1000:FF:000078">
    <property type="entry name" value="Bifunctional polynucleotide phosphatase/kinase"/>
    <property type="match status" value="1"/>
</dbReference>
<dbReference type="NCBIfam" id="TIGR01662">
    <property type="entry name" value="HAD-SF-IIIA"/>
    <property type="match status" value="1"/>
</dbReference>
<dbReference type="GO" id="GO:0003690">
    <property type="term" value="F:double-stranded DNA binding"/>
    <property type="evidence" value="ECO:0007669"/>
    <property type="project" value="TreeGrafter"/>
</dbReference>
<dbReference type="EMBL" id="ML986512">
    <property type="protein sequence ID" value="KAF2273223.1"/>
    <property type="molecule type" value="Genomic_DNA"/>
</dbReference>
<evidence type="ECO:0000256" key="1">
    <source>
        <dbReference type="SAM" id="MobiDB-lite"/>
    </source>
</evidence>
<evidence type="ECO:0000313" key="3">
    <source>
        <dbReference type="Proteomes" id="UP000800097"/>
    </source>
</evidence>
<dbReference type="NCBIfam" id="TIGR01664">
    <property type="entry name" value="DNA-3'-Pase"/>
    <property type="match status" value="1"/>
</dbReference>